<feature type="region of interest" description="Disordered" evidence="1">
    <location>
        <begin position="244"/>
        <end position="280"/>
    </location>
</feature>
<sequence length="485" mass="49745">MLASLGSMLALAAIARASPLLPRAVDSLNEEATAEAQQRDDSATRASSNVQIKTSDGRCLFVDQLSGDFRANLTPIQVADCGSTDGQGWDVITSGKHISGDGGMLVVSTLTQACFSYDPRRAAGNQVILFSCGGRADGGGEVTDSQIFAFDGSSGPLSFQPQNAKDTCFTVSGDTINVAPCNPGESSQSFAFGDGAGSGNNNGGGNADTGGDTNTGGNTDAQESTTSQQPTTFATQVTTTADATATASVTSSPNGGSGSGPGSSSGNGGIPTFNPTEAVPVSRAGGTLQSTAVAESHQRDDTATRTFSDVSIRAPDGRCLFVDPTAGDFRENLIPILLVECTGSPNEKWDVLTSGKHNQQDKNGTPAALIVSTLVCLHIYDVVKSDVGLTERGLCRLRAVSTLTAAERLVIQSCSSPVVDVPLVISDREHTEGETSTGQQFPFNGATSFALAPISEKGSICLIAGDERVDSGACPDDGSQLFSIF</sequence>
<evidence type="ECO:0008006" key="5">
    <source>
        <dbReference type="Google" id="ProtNLM"/>
    </source>
</evidence>
<organism evidence="3 4">
    <name type="scientific">Neurospora hispaniola</name>
    <dbReference type="NCBI Taxonomy" id="588809"/>
    <lineage>
        <taxon>Eukaryota</taxon>
        <taxon>Fungi</taxon>
        <taxon>Dikarya</taxon>
        <taxon>Ascomycota</taxon>
        <taxon>Pezizomycotina</taxon>
        <taxon>Sordariomycetes</taxon>
        <taxon>Sordariomycetidae</taxon>
        <taxon>Sordariales</taxon>
        <taxon>Sordariaceae</taxon>
        <taxon>Neurospora</taxon>
    </lineage>
</organism>
<dbReference type="SUPFAM" id="SSF50370">
    <property type="entry name" value="Ricin B-like lectins"/>
    <property type="match status" value="1"/>
</dbReference>
<feature type="signal peptide" evidence="2">
    <location>
        <begin position="1"/>
        <end position="17"/>
    </location>
</feature>
<dbReference type="Gene3D" id="2.80.10.50">
    <property type="match status" value="1"/>
</dbReference>
<accession>A0AAJ0I9E3</accession>
<dbReference type="RefSeq" id="XP_062693732.1">
    <property type="nucleotide sequence ID" value="XM_062840701.1"/>
</dbReference>
<protein>
    <recommendedName>
        <fullName evidence="5">Ricin B lectin domain-containing protein</fullName>
    </recommendedName>
</protein>
<feature type="region of interest" description="Disordered" evidence="1">
    <location>
        <begin position="289"/>
        <end position="308"/>
    </location>
</feature>
<dbReference type="CDD" id="cd00161">
    <property type="entry name" value="beta-trefoil_Ricin-like"/>
    <property type="match status" value="1"/>
</dbReference>
<evidence type="ECO:0000313" key="4">
    <source>
        <dbReference type="Proteomes" id="UP001285908"/>
    </source>
</evidence>
<comment type="caution">
    <text evidence="3">The sequence shown here is derived from an EMBL/GenBank/DDBJ whole genome shotgun (WGS) entry which is preliminary data.</text>
</comment>
<gene>
    <name evidence="3" type="ORF">B0T23DRAFT_439692</name>
</gene>
<feature type="compositionally biased region" description="Gly residues" evidence="1">
    <location>
        <begin position="255"/>
        <end position="269"/>
    </location>
</feature>
<feature type="compositionally biased region" description="Low complexity" evidence="1">
    <location>
        <begin position="244"/>
        <end position="254"/>
    </location>
</feature>
<keyword evidence="4" id="KW-1185">Reference proteome</keyword>
<dbReference type="AlphaFoldDB" id="A0AAJ0I9E3"/>
<name>A0AAJ0I9E3_9PEZI</name>
<evidence type="ECO:0000256" key="2">
    <source>
        <dbReference type="SAM" id="SignalP"/>
    </source>
</evidence>
<feature type="compositionally biased region" description="Low complexity" evidence="1">
    <location>
        <begin position="209"/>
        <end position="221"/>
    </location>
</feature>
<proteinExistence type="predicted"/>
<dbReference type="Proteomes" id="UP001285908">
    <property type="component" value="Unassembled WGS sequence"/>
</dbReference>
<dbReference type="InterPro" id="IPR035992">
    <property type="entry name" value="Ricin_B-like_lectins"/>
</dbReference>
<feature type="compositionally biased region" description="Gly residues" evidence="1">
    <location>
        <begin position="194"/>
        <end position="208"/>
    </location>
</feature>
<feature type="chain" id="PRO_5042563441" description="Ricin B lectin domain-containing protein" evidence="2">
    <location>
        <begin position="18"/>
        <end position="485"/>
    </location>
</feature>
<keyword evidence="2" id="KW-0732">Signal</keyword>
<dbReference type="GeneID" id="87878323"/>
<feature type="region of interest" description="Disordered" evidence="1">
    <location>
        <begin position="189"/>
        <end position="232"/>
    </location>
</feature>
<reference evidence="3 4" key="1">
    <citation type="journal article" date="2023" name="Mol. Phylogenet. Evol.">
        <title>Genome-scale phylogeny and comparative genomics of the fungal order Sordariales.</title>
        <authorList>
            <person name="Hensen N."/>
            <person name="Bonometti L."/>
            <person name="Westerberg I."/>
            <person name="Brannstrom I.O."/>
            <person name="Guillou S."/>
            <person name="Cros-Aarteil S."/>
            <person name="Calhoun S."/>
            <person name="Haridas S."/>
            <person name="Kuo A."/>
            <person name="Mondo S."/>
            <person name="Pangilinan J."/>
            <person name="Riley R."/>
            <person name="LaButti K."/>
            <person name="Andreopoulos B."/>
            <person name="Lipzen A."/>
            <person name="Chen C."/>
            <person name="Yan M."/>
            <person name="Daum C."/>
            <person name="Ng V."/>
            <person name="Clum A."/>
            <person name="Steindorff A."/>
            <person name="Ohm R.A."/>
            <person name="Martin F."/>
            <person name="Silar P."/>
            <person name="Natvig D.O."/>
            <person name="Lalanne C."/>
            <person name="Gautier V."/>
            <person name="Ament-Velasquez S.L."/>
            <person name="Kruys A."/>
            <person name="Hutchinson M.I."/>
            <person name="Powell A.J."/>
            <person name="Barry K."/>
            <person name="Miller A.N."/>
            <person name="Grigoriev I.V."/>
            <person name="Debuchy R."/>
            <person name="Gladieux P."/>
            <person name="Hiltunen Thoren M."/>
            <person name="Johannesson H."/>
        </authorList>
    </citation>
    <scope>NUCLEOTIDE SEQUENCE [LARGE SCALE GENOMIC DNA]</scope>
    <source>
        <strain evidence="3 4">FGSC 10403</strain>
    </source>
</reference>
<evidence type="ECO:0000256" key="1">
    <source>
        <dbReference type="SAM" id="MobiDB-lite"/>
    </source>
</evidence>
<evidence type="ECO:0000313" key="3">
    <source>
        <dbReference type="EMBL" id="KAK3494303.1"/>
    </source>
</evidence>
<dbReference type="EMBL" id="JAULSX010000003">
    <property type="protein sequence ID" value="KAK3494303.1"/>
    <property type="molecule type" value="Genomic_DNA"/>
</dbReference>
<dbReference type="PROSITE" id="PS50231">
    <property type="entry name" value="RICIN_B_LECTIN"/>
    <property type="match status" value="1"/>
</dbReference>